<protein>
    <recommendedName>
        <fullName evidence="7">T-box domain-containing protein</fullName>
    </recommendedName>
</protein>
<dbReference type="GeneID" id="9802051"/>
<comment type="caution">
    <text evidence="8">The sequence shown here is derived from an EMBL/GenBank/DDBJ whole genome shotgun (WGS) entry which is preliminary data.</text>
</comment>
<dbReference type="EMBL" id="WUAV01000004">
    <property type="protein sequence ID" value="KAF1755950.1"/>
    <property type="molecule type" value="Genomic_DNA"/>
</dbReference>
<dbReference type="GO" id="GO:0005634">
    <property type="term" value="C:nucleus"/>
    <property type="evidence" value="ECO:0007669"/>
    <property type="project" value="UniProtKB-SubCell"/>
</dbReference>
<dbReference type="InterPro" id="IPR001699">
    <property type="entry name" value="TF_T-box"/>
</dbReference>
<feature type="compositionally biased region" description="Polar residues" evidence="6">
    <location>
        <begin position="292"/>
        <end position="301"/>
    </location>
</feature>
<dbReference type="Gene3D" id="2.60.40.820">
    <property type="entry name" value="Transcription factor, T-box"/>
    <property type="match status" value="1"/>
</dbReference>
<keyword evidence="3" id="KW-0804">Transcription</keyword>
<dbReference type="InterPro" id="IPR008967">
    <property type="entry name" value="p53-like_TF_DNA-bd_sf"/>
</dbReference>
<evidence type="ECO:0000259" key="7">
    <source>
        <dbReference type="PROSITE" id="PS50252"/>
    </source>
</evidence>
<evidence type="ECO:0000256" key="6">
    <source>
        <dbReference type="SAM" id="MobiDB-lite"/>
    </source>
</evidence>
<dbReference type="PROSITE" id="PS50252">
    <property type="entry name" value="TBOX_3"/>
    <property type="match status" value="1"/>
</dbReference>
<name>A0A6A5GKX9_CAERE</name>
<organism evidence="8 9">
    <name type="scientific">Caenorhabditis remanei</name>
    <name type="common">Caenorhabditis vulgaris</name>
    <dbReference type="NCBI Taxonomy" id="31234"/>
    <lineage>
        <taxon>Eukaryota</taxon>
        <taxon>Metazoa</taxon>
        <taxon>Ecdysozoa</taxon>
        <taxon>Nematoda</taxon>
        <taxon>Chromadorea</taxon>
        <taxon>Rhabditida</taxon>
        <taxon>Rhabditina</taxon>
        <taxon>Rhabditomorpha</taxon>
        <taxon>Rhabditoidea</taxon>
        <taxon>Rhabditidae</taxon>
        <taxon>Peloderinae</taxon>
        <taxon>Caenorhabditis</taxon>
    </lineage>
</organism>
<evidence type="ECO:0000256" key="2">
    <source>
        <dbReference type="ARBA" id="ARBA00023125"/>
    </source>
</evidence>
<dbReference type="SUPFAM" id="SSF49417">
    <property type="entry name" value="p53-like transcription factors"/>
    <property type="match status" value="1"/>
</dbReference>
<evidence type="ECO:0000256" key="4">
    <source>
        <dbReference type="ARBA" id="ARBA00023242"/>
    </source>
</evidence>
<dbReference type="CTD" id="9802051"/>
<keyword evidence="1" id="KW-0805">Transcription regulation</keyword>
<dbReference type="PANTHER" id="PTHR11267">
    <property type="entry name" value="T-BOX PROTEIN-RELATED"/>
    <property type="match status" value="1"/>
</dbReference>
<dbReference type="AlphaFoldDB" id="A0A6A5GKX9"/>
<dbReference type="KEGG" id="crq:GCK72_012403"/>
<dbReference type="GO" id="GO:0001708">
    <property type="term" value="P:cell fate specification"/>
    <property type="evidence" value="ECO:0007669"/>
    <property type="project" value="TreeGrafter"/>
</dbReference>
<dbReference type="InterPro" id="IPR046360">
    <property type="entry name" value="T-box_DNA-bd"/>
</dbReference>
<evidence type="ECO:0000256" key="1">
    <source>
        <dbReference type="ARBA" id="ARBA00023015"/>
    </source>
</evidence>
<comment type="subcellular location">
    <subcellularLocation>
        <location evidence="5">Nucleus</location>
    </subcellularLocation>
</comment>
<reference evidence="8 9" key="1">
    <citation type="submission" date="2019-12" db="EMBL/GenBank/DDBJ databases">
        <title>Chromosome-level assembly of the Caenorhabditis remanei genome.</title>
        <authorList>
            <person name="Teterina A.A."/>
            <person name="Willis J.H."/>
            <person name="Phillips P.C."/>
        </authorList>
    </citation>
    <scope>NUCLEOTIDE SEQUENCE [LARGE SCALE GENOMIC DNA]</scope>
    <source>
        <strain evidence="8 9">PX506</strain>
        <tissue evidence="8">Whole organism</tissue>
    </source>
</reference>
<dbReference type="Pfam" id="PF00907">
    <property type="entry name" value="T-box"/>
    <property type="match status" value="1"/>
</dbReference>
<feature type="region of interest" description="Disordered" evidence="6">
    <location>
        <begin position="275"/>
        <end position="306"/>
    </location>
</feature>
<dbReference type="RefSeq" id="XP_053583856.1">
    <property type="nucleotide sequence ID" value="XM_053729084.1"/>
</dbReference>
<evidence type="ECO:0000256" key="5">
    <source>
        <dbReference type="PROSITE-ProRule" id="PRU00201"/>
    </source>
</evidence>
<dbReference type="GO" id="GO:0045893">
    <property type="term" value="P:positive regulation of DNA-templated transcription"/>
    <property type="evidence" value="ECO:0007669"/>
    <property type="project" value="InterPro"/>
</dbReference>
<sequence length="456" mass="51746">MYSYHLPQYLSAGSTDPMWLNQQVIWNNEQYGYPQNPFLNAHQYAASHNQHGNQYGPAQVFQGAQLPPQPQTVLNSPDKIRVTLQDEKEWKELHELGNEMLVLSVGRILFPQLNYLVTGLNIHENYTFGLKLKRLNTNILKRVEGGWEERKMKVKASWESNEIFSDTCQGSVWMKDGVFFKTAKIYSEKKRTRIVTETEEKRQEGLLINTRCRYIPVLSIYSQKSEIASMQFLKSFEFEETQFVAVTCVKNTAVVNWKTAKNKFARVDFKENLMKKNSKRDSKESEGDSGILSANNTMASSRDSEIVAKRRQEDSECYQTTIFTMGASQSIGNSNLESLLAHGPSTTTVAHYAPSFSNYNVTPGVPTFAFPTSKMSNGAPQFSMNDCRPLDQASMATNNLLIPCQSQPISHRAVHHNMEQVGHQGILTRPTGPSNNSSWDNNNVTLDFTQNSNYQF</sequence>
<evidence type="ECO:0000313" key="8">
    <source>
        <dbReference type="EMBL" id="KAF1755950.1"/>
    </source>
</evidence>
<comment type="caution">
    <text evidence="5">Lacks conserved residue(s) required for the propagation of feature annotation.</text>
</comment>
<evidence type="ECO:0000313" key="9">
    <source>
        <dbReference type="Proteomes" id="UP000483820"/>
    </source>
</evidence>
<feature type="compositionally biased region" description="Basic and acidic residues" evidence="6">
    <location>
        <begin position="275"/>
        <end position="286"/>
    </location>
</feature>
<proteinExistence type="predicted"/>
<dbReference type="Proteomes" id="UP000483820">
    <property type="component" value="Chromosome IV"/>
</dbReference>
<dbReference type="PRINTS" id="PR00937">
    <property type="entry name" value="TBOX"/>
</dbReference>
<accession>A0A6A5GKX9</accession>
<dbReference type="CDD" id="cd00182">
    <property type="entry name" value="T-box"/>
    <property type="match status" value="1"/>
</dbReference>
<keyword evidence="4 5" id="KW-0539">Nucleus</keyword>
<dbReference type="InterPro" id="IPR036960">
    <property type="entry name" value="T-box_sf"/>
</dbReference>
<keyword evidence="2 5" id="KW-0238">DNA-binding</keyword>
<dbReference type="GO" id="GO:0000978">
    <property type="term" value="F:RNA polymerase II cis-regulatory region sequence-specific DNA binding"/>
    <property type="evidence" value="ECO:0007669"/>
    <property type="project" value="InterPro"/>
</dbReference>
<dbReference type="SMART" id="SM00425">
    <property type="entry name" value="TBOX"/>
    <property type="match status" value="1"/>
</dbReference>
<feature type="domain" description="T-box" evidence="7">
    <location>
        <begin position="84"/>
        <end position="266"/>
    </location>
</feature>
<gene>
    <name evidence="8" type="ORF">GCK72_012403</name>
</gene>
<evidence type="ECO:0000256" key="3">
    <source>
        <dbReference type="ARBA" id="ARBA00023163"/>
    </source>
</evidence>
<dbReference type="GO" id="GO:0000981">
    <property type="term" value="F:DNA-binding transcription factor activity, RNA polymerase II-specific"/>
    <property type="evidence" value="ECO:0007669"/>
    <property type="project" value="TreeGrafter"/>
</dbReference>
<dbReference type="GO" id="GO:0000785">
    <property type="term" value="C:chromatin"/>
    <property type="evidence" value="ECO:0007669"/>
    <property type="project" value="TreeGrafter"/>
</dbReference>
<dbReference type="PANTHER" id="PTHR11267:SF181">
    <property type="entry name" value="OPTOMOTOR-BLIND PROTEIN"/>
    <property type="match status" value="1"/>
</dbReference>